<dbReference type="AlphaFoldDB" id="A0A2N0VEN9"/>
<dbReference type="RefSeq" id="WP_101074356.1">
    <property type="nucleotide sequence ID" value="NZ_PISP01000006.1"/>
</dbReference>
<evidence type="ECO:0000256" key="1">
    <source>
        <dbReference type="ARBA" id="ARBA00007100"/>
    </source>
</evidence>
<comment type="caution">
    <text evidence="3">The sequence shown here is derived from an EMBL/GenBank/DDBJ whole genome shotgun (WGS) entry which is preliminary data.</text>
</comment>
<evidence type="ECO:0000313" key="4">
    <source>
        <dbReference type="Proteomes" id="UP000233398"/>
    </source>
</evidence>
<feature type="domain" description="Protein SirB1 N-terminal" evidence="2">
    <location>
        <begin position="105"/>
        <end position="254"/>
    </location>
</feature>
<accession>A0A2N0VEN9</accession>
<keyword evidence="4" id="KW-1185">Reference proteome</keyword>
<dbReference type="Proteomes" id="UP000233398">
    <property type="component" value="Unassembled WGS sequence"/>
</dbReference>
<dbReference type="PANTHER" id="PTHR31350">
    <property type="entry name" value="SI:DKEY-261L7.2"/>
    <property type="match status" value="1"/>
</dbReference>
<evidence type="ECO:0000259" key="2">
    <source>
        <dbReference type="Pfam" id="PF13369"/>
    </source>
</evidence>
<reference evidence="3 4" key="1">
    <citation type="submission" date="2017-11" db="EMBL/GenBank/DDBJ databases">
        <title>Rhodohalobacter 15182 sp. nov., isolated from a salt lake.</title>
        <authorList>
            <person name="Han S."/>
        </authorList>
    </citation>
    <scope>NUCLEOTIDE SEQUENCE [LARGE SCALE GENOMIC DNA]</scope>
    <source>
        <strain evidence="3 4">15182</strain>
    </source>
</reference>
<gene>
    <name evidence="3" type="ORF">CWD77_14735</name>
</gene>
<proteinExistence type="inferred from homology"/>
<dbReference type="EMBL" id="PISP01000006">
    <property type="protein sequence ID" value="PKD42661.1"/>
    <property type="molecule type" value="Genomic_DNA"/>
</dbReference>
<protein>
    <recommendedName>
        <fullName evidence="2">Protein SirB1 N-terminal domain-containing protein</fullName>
    </recommendedName>
</protein>
<comment type="similarity">
    <text evidence="1">Belongs to the UPF0162 family.</text>
</comment>
<name>A0A2N0VEN9_9BACT</name>
<dbReference type="OrthoDB" id="188084at2"/>
<evidence type="ECO:0000313" key="3">
    <source>
        <dbReference type="EMBL" id="PKD42661.1"/>
    </source>
</evidence>
<organism evidence="3 4">
    <name type="scientific">Rhodohalobacter barkolensis</name>
    <dbReference type="NCBI Taxonomy" id="2053187"/>
    <lineage>
        <taxon>Bacteria</taxon>
        <taxon>Pseudomonadati</taxon>
        <taxon>Balneolota</taxon>
        <taxon>Balneolia</taxon>
        <taxon>Balneolales</taxon>
        <taxon>Balneolaceae</taxon>
        <taxon>Rhodohalobacter</taxon>
    </lineage>
</organism>
<dbReference type="PANTHER" id="PTHR31350:SF21">
    <property type="entry name" value="F-BOX ONLY PROTEIN 21"/>
    <property type="match status" value="1"/>
</dbReference>
<dbReference type="InterPro" id="IPR032698">
    <property type="entry name" value="SirB1_N"/>
</dbReference>
<sequence>MATKSEIESLIFLLDDPDPEVQSGVHSRLRELGEDAVPLLDQHKSETVGESEKEIINNIIYNITIGSLLEEFADLMDEGIHNSRQLEKAVLKLSKFGTPTLRAENYSRKLDKLAQQISSDIAYTPSLREKMHIMLQYVFRELRFRGDAANYHHPENSLMDRVIDRRKGVPIMLGLIVIFLARRLNLPFYGVNMPIHFLILFESPSEGVIIDPFDGGSIVSYDQCYYFLKKNGVEPRPDHLKKADEIEILARCIRNLIHSYSKTGQQRKVKDLRQLLQLVELKG</sequence>
<dbReference type="Pfam" id="PF13369">
    <property type="entry name" value="Transglut_core2"/>
    <property type="match status" value="1"/>
</dbReference>